<dbReference type="GO" id="GO:0003700">
    <property type="term" value="F:DNA-binding transcription factor activity"/>
    <property type="evidence" value="ECO:0007669"/>
    <property type="project" value="TreeGrafter"/>
</dbReference>
<dbReference type="InterPro" id="IPR012318">
    <property type="entry name" value="HTH_CRP"/>
</dbReference>
<accession>A0A2V4A4A4</accession>
<dbReference type="SUPFAM" id="SSF46785">
    <property type="entry name" value="Winged helix' DNA-binding domain"/>
    <property type="match status" value="1"/>
</dbReference>
<dbReference type="InterPro" id="IPR018490">
    <property type="entry name" value="cNMP-bd_dom_sf"/>
</dbReference>
<dbReference type="SUPFAM" id="SSF51206">
    <property type="entry name" value="cAMP-binding domain-like"/>
    <property type="match status" value="1"/>
</dbReference>
<evidence type="ECO:0000256" key="3">
    <source>
        <dbReference type="ARBA" id="ARBA00023163"/>
    </source>
</evidence>
<dbReference type="AlphaFoldDB" id="A0A2V4A4A4"/>
<keyword evidence="1" id="KW-0805">Transcription regulation</keyword>
<dbReference type="Pfam" id="PF00027">
    <property type="entry name" value="cNMP_binding"/>
    <property type="match status" value="1"/>
</dbReference>
<dbReference type="Gene3D" id="2.60.120.10">
    <property type="entry name" value="Jelly Rolls"/>
    <property type="match status" value="1"/>
</dbReference>
<gene>
    <name evidence="6" type="ORF">DF185_01130</name>
</gene>
<protein>
    <recommendedName>
        <fullName evidence="8">Crp/Fnr family transcriptional regulator</fullName>
    </recommendedName>
</protein>
<feature type="domain" description="Cyclic nucleotide-binding" evidence="4">
    <location>
        <begin position="22"/>
        <end position="125"/>
    </location>
</feature>
<proteinExistence type="predicted"/>
<dbReference type="PROSITE" id="PS51063">
    <property type="entry name" value="HTH_CRP_2"/>
    <property type="match status" value="1"/>
</dbReference>
<evidence type="ECO:0000256" key="1">
    <source>
        <dbReference type="ARBA" id="ARBA00023015"/>
    </source>
</evidence>
<keyword evidence="7" id="KW-1185">Reference proteome</keyword>
<dbReference type="InterPro" id="IPR036388">
    <property type="entry name" value="WH-like_DNA-bd_sf"/>
</dbReference>
<evidence type="ECO:0000259" key="5">
    <source>
        <dbReference type="PROSITE" id="PS51063"/>
    </source>
</evidence>
<dbReference type="PANTHER" id="PTHR24567:SF26">
    <property type="entry name" value="REGULATORY PROTEIN YEIL"/>
    <property type="match status" value="1"/>
</dbReference>
<feature type="domain" description="HTH crp-type" evidence="5">
    <location>
        <begin position="156"/>
        <end position="225"/>
    </location>
</feature>
<dbReference type="InterPro" id="IPR014710">
    <property type="entry name" value="RmlC-like_jellyroll"/>
</dbReference>
<dbReference type="Pfam" id="PF13545">
    <property type="entry name" value="HTH_Crp_2"/>
    <property type="match status" value="1"/>
</dbReference>
<keyword evidence="2" id="KW-0238">DNA-binding</keyword>
<evidence type="ECO:0000259" key="4">
    <source>
        <dbReference type="PROSITE" id="PS50042"/>
    </source>
</evidence>
<evidence type="ECO:0000256" key="2">
    <source>
        <dbReference type="ARBA" id="ARBA00023125"/>
    </source>
</evidence>
<dbReference type="InterPro" id="IPR036390">
    <property type="entry name" value="WH_DNA-bd_sf"/>
</dbReference>
<dbReference type="Gene3D" id="1.10.10.10">
    <property type="entry name" value="Winged helix-like DNA-binding domain superfamily/Winged helix DNA-binding domain"/>
    <property type="match status" value="1"/>
</dbReference>
<reference evidence="6 7" key="1">
    <citation type="submission" date="2018-05" db="EMBL/GenBank/DDBJ databases">
        <title>Marinifilum breve JC075T sp. nov., a marine bacterium isolated from Yongle Blue Hole in the South China Sea.</title>
        <authorList>
            <person name="Fu T."/>
        </authorList>
    </citation>
    <scope>NUCLEOTIDE SEQUENCE [LARGE SCALE GENOMIC DNA]</scope>
    <source>
        <strain evidence="6 7">JC075</strain>
    </source>
</reference>
<dbReference type="GO" id="GO:0005829">
    <property type="term" value="C:cytosol"/>
    <property type="evidence" value="ECO:0007669"/>
    <property type="project" value="TreeGrafter"/>
</dbReference>
<dbReference type="GO" id="GO:0003677">
    <property type="term" value="F:DNA binding"/>
    <property type="evidence" value="ECO:0007669"/>
    <property type="project" value="UniProtKB-KW"/>
</dbReference>
<keyword evidence="3" id="KW-0804">Transcription</keyword>
<organism evidence="6 7">
    <name type="scientific">Marinifilum breve</name>
    <dbReference type="NCBI Taxonomy" id="2184082"/>
    <lineage>
        <taxon>Bacteria</taxon>
        <taxon>Pseudomonadati</taxon>
        <taxon>Bacteroidota</taxon>
        <taxon>Bacteroidia</taxon>
        <taxon>Marinilabiliales</taxon>
        <taxon>Marinifilaceae</taxon>
    </lineage>
</organism>
<evidence type="ECO:0000313" key="6">
    <source>
        <dbReference type="EMBL" id="PXY02727.1"/>
    </source>
</evidence>
<evidence type="ECO:0000313" key="7">
    <source>
        <dbReference type="Proteomes" id="UP000248079"/>
    </source>
</evidence>
<dbReference type="OrthoDB" id="9127033at2"/>
<dbReference type="SMART" id="SM00419">
    <property type="entry name" value="HTH_CRP"/>
    <property type="match status" value="1"/>
</dbReference>
<dbReference type="EMBL" id="QFLI01000001">
    <property type="protein sequence ID" value="PXY02727.1"/>
    <property type="molecule type" value="Genomic_DNA"/>
</dbReference>
<dbReference type="InterPro" id="IPR000595">
    <property type="entry name" value="cNMP-bd_dom"/>
</dbReference>
<dbReference type="InterPro" id="IPR050397">
    <property type="entry name" value="Env_Response_Regulators"/>
</dbReference>
<dbReference type="PROSITE" id="PS50042">
    <property type="entry name" value="CNMP_BINDING_3"/>
    <property type="match status" value="1"/>
</dbReference>
<evidence type="ECO:0008006" key="8">
    <source>
        <dbReference type="Google" id="ProtNLM"/>
    </source>
</evidence>
<name>A0A2V4A4A4_9BACT</name>
<comment type="caution">
    <text evidence="6">The sequence shown here is derived from an EMBL/GenBank/DDBJ whole genome shotgun (WGS) entry which is preliminary data.</text>
</comment>
<sequence length="234" mass="26763">MFLQPDYKIFSNCQTCDDRSCASQILSVPELELLSKNCNEAKFEQGEKILAEGSRTSHIIYLREGLVKEYGKNGLQEEYILQVVKPHSYLGLHSIFSDTNNHYSYAALTPVRVCYIDLNVFSQFIKENGRFGYEILSSVCNDSLNNYHRFIDQHQKKINGKLADAILYFAIVIFGKNKFDLPLSRKELAYLIGTSRESVSKQISVFVKDKIISVDGRNIKILDMNRLQNISKIG</sequence>
<dbReference type="Proteomes" id="UP000248079">
    <property type="component" value="Unassembled WGS sequence"/>
</dbReference>
<dbReference type="CDD" id="cd00038">
    <property type="entry name" value="CAP_ED"/>
    <property type="match status" value="1"/>
</dbReference>
<dbReference type="PANTHER" id="PTHR24567">
    <property type="entry name" value="CRP FAMILY TRANSCRIPTIONAL REGULATORY PROTEIN"/>
    <property type="match status" value="1"/>
</dbReference>